<evidence type="ECO:0000259" key="1">
    <source>
        <dbReference type="PROSITE" id="PS50835"/>
    </source>
</evidence>
<dbReference type="SUPFAM" id="SSF48726">
    <property type="entry name" value="Immunoglobulin"/>
    <property type="match status" value="1"/>
</dbReference>
<dbReference type="EnsemblMetazoa" id="LLOJ001344-RA">
    <property type="protein sequence ID" value="LLOJ001344-PA"/>
    <property type="gene ID" value="LLOJ001344"/>
</dbReference>
<name>A0A1B0CB45_LUTLO</name>
<dbReference type="InterPro" id="IPR013106">
    <property type="entry name" value="Ig_V-set"/>
</dbReference>
<dbReference type="VEuPathDB" id="VectorBase:LLOJ001344"/>
<dbReference type="InterPro" id="IPR036179">
    <property type="entry name" value="Ig-like_dom_sf"/>
</dbReference>
<organism evidence="3 4">
    <name type="scientific">Lutzomyia longipalpis</name>
    <name type="common">Sand fly</name>
    <dbReference type="NCBI Taxonomy" id="7200"/>
    <lineage>
        <taxon>Eukaryota</taxon>
        <taxon>Metazoa</taxon>
        <taxon>Ecdysozoa</taxon>
        <taxon>Arthropoda</taxon>
        <taxon>Hexapoda</taxon>
        <taxon>Insecta</taxon>
        <taxon>Pterygota</taxon>
        <taxon>Neoptera</taxon>
        <taxon>Endopterygota</taxon>
        <taxon>Diptera</taxon>
        <taxon>Nematocera</taxon>
        <taxon>Psychodoidea</taxon>
        <taxon>Psychodidae</taxon>
        <taxon>Lutzomyia</taxon>
        <taxon>Lutzomyia</taxon>
    </lineage>
</organism>
<dbReference type="Gene3D" id="2.60.40.10">
    <property type="entry name" value="Immunoglobulins"/>
    <property type="match status" value="1"/>
</dbReference>
<dbReference type="EMBL" id="GITU01010258">
    <property type="protein sequence ID" value="MBC1178961.1"/>
    <property type="molecule type" value="Transcribed_RNA"/>
</dbReference>
<evidence type="ECO:0000313" key="3">
    <source>
        <dbReference type="EnsemblMetazoa" id="LLOJ001344-PA"/>
    </source>
</evidence>
<keyword evidence="4" id="KW-1185">Reference proteome</keyword>
<dbReference type="FunFam" id="2.60.40.10:FF:000437">
    <property type="entry name" value="Beat-IIIc, isoform A"/>
    <property type="match status" value="1"/>
</dbReference>
<feature type="domain" description="Ig-like" evidence="1">
    <location>
        <begin position="15"/>
        <end position="137"/>
    </location>
</feature>
<dbReference type="EMBL" id="AJWK01004813">
    <property type="status" value="NOT_ANNOTATED_CDS"/>
    <property type="molecule type" value="Genomic_DNA"/>
</dbReference>
<proteinExistence type="predicted"/>
<evidence type="ECO:0000313" key="2">
    <source>
        <dbReference type="EMBL" id="MBC1178961.1"/>
    </source>
</evidence>
<dbReference type="PANTHER" id="PTHR21261:SF17">
    <property type="entry name" value="BEAT VI"/>
    <property type="match status" value="1"/>
</dbReference>
<dbReference type="PANTHER" id="PTHR21261">
    <property type="entry name" value="BEAT PROTEIN"/>
    <property type="match status" value="1"/>
</dbReference>
<protein>
    <recommendedName>
        <fullName evidence="1">Ig-like domain-containing protein</fullName>
    </recommendedName>
</protein>
<reference evidence="2" key="2">
    <citation type="journal article" date="2020" name="BMC">
        <title>Leishmania infection induces a limited differential gene expression in the sand fly midgut.</title>
        <authorList>
            <person name="Coutinho-Abreu I.V."/>
            <person name="Serafim T.D."/>
            <person name="Meneses C."/>
            <person name="Kamhawi S."/>
            <person name="Oliveira F."/>
            <person name="Valenzuela J.G."/>
        </authorList>
    </citation>
    <scope>NUCLEOTIDE SEQUENCE</scope>
    <source>
        <strain evidence="2">Jacobina</strain>
        <tissue evidence="2">Midgut</tissue>
    </source>
</reference>
<dbReference type="InterPro" id="IPR013783">
    <property type="entry name" value="Ig-like_fold"/>
</dbReference>
<dbReference type="Pfam" id="PF07686">
    <property type="entry name" value="V-set"/>
    <property type="match status" value="1"/>
</dbReference>
<evidence type="ECO:0000313" key="4">
    <source>
        <dbReference type="Proteomes" id="UP000092461"/>
    </source>
</evidence>
<sequence>MYCLSSGTQRIFFLPRKEHKIGWEVLCLKDLKISVPEAVADGDTVTLSCQYDLENDALYLVRWYLDSEEFYRYVPKEEPPARVFEIAGVSVDIKKSDANNVTIRSLTRNQTGTYQCEVSADAPLFHTEHQSAKMMVATLPDSQPAVSVFGVTTDPTGRRVVQQGERFKASCISGPSYPPVNLTWRINGVKYPVGK</sequence>
<dbReference type="SMART" id="SM00409">
    <property type="entry name" value="IG"/>
    <property type="match status" value="1"/>
</dbReference>
<accession>A0A1B0CB45</accession>
<dbReference type="Proteomes" id="UP000092461">
    <property type="component" value="Unassembled WGS sequence"/>
</dbReference>
<feature type="domain" description="Ig-like" evidence="1">
    <location>
        <begin position="144"/>
        <end position="195"/>
    </location>
</feature>
<dbReference type="InterPro" id="IPR003599">
    <property type="entry name" value="Ig_sub"/>
</dbReference>
<dbReference type="InterPro" id="IPR007110">
    <property type="entry name" value="Ig-like_dom"/>
</dbReference>
<dbReference type="PROSITE" id="PS50835">
    <property type="entry name" value="IG_LIKE"/>
    <property type="match status" value="2"/>
</dbReference>
<reference evidence="4" key="1">
    <citation type="submission" date="2012-05" db="EMBL/GenBank/DDBJ databases">
        <title>Whole Genome Assembly of Lutzomyia longipalpis.</title>
        <authorList>
            <person name="Richards S."/>
            <person name="Qu C."/>
            <person name="Dillon R."/>
            <person name="Worley K."/>
            <person name="Scherer S."/>
            <person name="Batterton M."/>
            <person name="Taylor A."/>
            <person name="Hawes A."/>
            <person name="Hernandez B."/>
            <person name="Kovar C."/>
            <person name="Mandapat C."/>
            <person name="Pham C."/>
            <person name="Qu C."/>
            <person name="Jing C."/>
            <person name="Bess C."/>
            <person name="Bandaranaike D."/>
            <person name="Ngo D."/>
            <person name="Ongeri F."/>
            <person name="Arias F."/>
            <person name="Lara F."/>
            <person name="Weissenberger G."/>
            <person name="Kamau G."/>
            <person name="Han H."/>
            <person name="Shen H."/>
            <person name="Dinh H."/>
            <person name="Khalil I."/>
            <person name="Jones J."/>
            <person name="Shafer J."/>
            <person name="Jayaseelan J."/>
            <person name="Quiroz J."/>
            <person name="Blankenburg K."/>
            <person name="Nguyen L."/>
            <person name="Jackson L."/>
            <person name="Francisco L."/>
            <person name="Tang L.-Y."/>
            <person name="Pu L.-L."/>
            <person name="Perales L."/>
            <person name="Lorensuhewa L."/>
            <person name="Munidasa M."/>
            <person name="Coyle M."/>
            <person name="Taylor M."/>
            <person name="Puazo M."/>
            <person name="Firestine M."/>
            <person name="Scheel M."/>
            <person name="Javaid M."/>
            <person name="Wang M."/>
            <person name="Li M."/>
            <person name="Tabassum N."/>
            <person name="Saada N."/>
            <person name="Osuji N."/>
            <person name="Aqrawi P."/>
            <person name="Fu Q."/>
            <person name="Thornton R."/>
            <person name="Raj R."/>
            <person name="Goodspeed R."/>
            <person name="Mata R."/>
            <person name="Najjar R."/>
            <person name="Gubbala S."/>
            <person name="Lee S."/>
            <person name="Denson S."/>
            <person name="Patil S."/>
            <person name="Macmil S."/>
            <person name="Qi S."/>
            <person name="Matskevitch T."/>
            <person name="Palculict T."/>
            <person name="Mathew T."/>
            <person name="Vee V."/>
            <person name="Velamala V."/>
            <person name="Korchina V."/>
            <person name="Cai W."/>
            <person name="Liu W."/>
            <person name="Dai W."/>
            <person name="Zou X."/>
            <person name="Zhu Y."/>
            <person name="Zhang Y."/>
            <person name="Wu Y.-Q."/>
            <person name="Xin Y."/>
            <person name="Nazarath L."/>
            <person name="Kovar C."/>
            <person name="Han Y."/>
            <person name="Muzny D."/>
            <person name="Gibbs R."/>
        </authorList>
    </citation>
    <scope>NUCLEOTIDE SEQUENCE [LARGE SCALE GENOMIC DNA]</scope>
    <source>
        <strain evidence="4">Jacobina</strain>
    </source>
</reference>
<dbReference type="AlphaFoldDB" id="A0A1B0CB45"/>
<reference evidence="3" key="3">
    <citation type="submission" date="2020-05" db="UniProtKB">
        <authorList>
            <consortium name="EnsemblMetazoa"/>
        </authorList>
    </citation>
    <scope>IDENTIFICATION</scope>
    <source>
        <strain evidence="3">Jacobina</strain>
    </source>
</reference>
<dbReference type="VEuPathDB" id="VectorBase:LLONM1_000371"/>